<accession>A0A0U2PKF6</accession>
<dbReference type="Gene3D" id="3.40.50.2020">
    <property type="match status" value="1"/>
</dbReference>
<keyword evidence="3" id="KW-1185">Reference proteome</keyword>
<dbReference type="InterPro" id="IPR051910">
    <property type="entry name" value="ComF/GntX_DNA_util-trans"/>
</dbReference>
<evidence type="ECO:0000313" key="3">
    <source>
        <dbReference type="Proteomes" id="UP000068447"/>
    </source>
</evidence>
<dbReference type="EMBL" id="CP013650">
    <property type="protein sequence ID" value="ALT00078.1"/>
    <property type="molecule type" value="Genomic_DNA"/>
</dbReference>
<dbReference type="Proteomes" id="UP000068447">
    <property type="component" value="Chromosome"/>
</dbReference>
<proteinExistence type="inferred from homology"/>
<gene>
    <name evidence="2" type="ORF">AT746_18595</name>
</gene>
<comment type="similarity">
    <text evidence="1">Belongs to the ComF/GntX family.</text>
</comment>
<evidence type="ECO:0008006" key="4">
    <source>
        <dbReference type="Google" id="ProtNLM"/>
    </source>
</evidence>
<protein>
    <recommendedName>
        <fullName evidence="4">Phosphoribosyltransferase domain-containing protein</fullName>
    </recommendedName>
</protein>
<dbReference type="InterPro" id="IPR029057">
    <property type="entry name" value="PRTase-like"/>
</dbReference>
<reference evidence="2 3" key="1">
    <citation type="submission" date="2015-12" db="EMBL/GenBank/DDBJ databases">
        <title>Complete genome of Lacimicrobium alkaliphilum KCTC 32984.</title>
        <authorList>
            <person name="Kim S.-G."/>
            <person name="Lee Y.-J."/>
        </authorList>
    </citation>
    <scope>NUCLEOTIDE SEQUENCE [LARGE SCALE GENOMIC DNA]</scope>
    <source>
        <strain evidence="2 3">YelD216</strain>
    </source>
</reference>
<evidence type="ECO:0000256" key="1">
    <source>
        <dbReference type="ARBA" id="ARBA00008007"/>
    </source>
</evidence>
<dbReference type="STRING" id="1526571.AT746_18595"/>
<dbReference type="PANTHER" id="PTHR47505:SF1">
    <property type="entry name" value="DNA UTILIZATION PROTEIN YHGH"/>
    <property type="match status" value="1"/>
</dbReference>
<dbReference type="SUPFAM" id="SSF53271">
    <property type="entry name" value="PRTase-like"/>
    <property type="match status" value="1"/>
</dbReference>
<dbReference type="PANTHER" id="PTHR47505">
    <property type="entry name" value="DNA UTILIZATION PROTEIN YHGH"/>
    <property type="match status" value="1"/>
</dbReference>
<organism evidence="2 3">
    <name type="scientific">Lacimicrobium alkaliphilum</name>
    <dbReference type="NCBI Taxonomy" id="1526571"/>
    <lineage>
        <taxon>Bacteria</taxon>
        <taxon>Pseudomonadati</taxon>
        <taxon>Pseudomonadota</taxon>
        <taxon>Gammaproteobacteria</taxon>
        <taxon>Alteromonadales</taxon>
        <taxon>Alteromonadaceae</taxon>
        <taxon>Lacimicrobium</taxon>
    </lineage>
</organism>
<dbReference type="OrthoDB" id="9793412at2"/>
<dbReference type="AlphaFoldDB" id="A0A0U2PKF6"/>
<name>A0A0U2PKF6_9ALTE</name>
<dbReference type="CDD" id="cd06223">
    <property type="entry name" value="PRTases_typeI"/>
    <property type="match status" value="1"/>
</dbReference>
<sequence>MPASVTILLKTAIGRQSCLLCYQSSDELLCPWCQQDLCLFNLQACSYNLLLWPKIRQGLGEIRYQRLLACGEYQWPLDKLIKGLKFSRSPRNARALADLFYEHVLTHYRPWPQAIIPVPLHPSRYRTRHYNQTMEMAKRLHQRSGLPLAEVCKRHKATQAQTELTGAQRRRNLRQAFILTRPVPVQRVAILDDIITTGTTINSLCDVLLQHYPDLQIEIWTIAVSPLHQ</sequence>
<dbReference type="KEGG" id="lal:AT746_18595"/>
<dbReference type="RefSeq" id="WP_062483488.1">
    <property type="nucleotide sequence ID" value="NZ_CP013650.1"/>
</dbReference>
<dbReference type="InterPro" id="IPR000836">
    <property type="entry name" value="PRTase_dom"/>
</dbReference>
<evidence type="ECO:0000313" key="2">
    <source>
        <dbReference type="EMBL" id="ALT00078.1"/>
    </source>
</evidence>